<feature type="region of interest" description="Disordered" evidence="1">
    <location>
        <begin position="76"/>
        <end position="95"/>
    </location>
</feature>
<dbReference type="SMART" id="SM00507">
    <property type="entry name" value="HNHc"/>
    <property type="match status" value="1"/>
</dbReference>
<protein>
    <submittedName>
        <fullName evidence="4">HNHc domain containing protein</fullName>
    </submittedName>
</protein>
<feature type="domain" description="HNH nuclease" evidence="2">
    <location>
        <begin position="11"/>
        <end position="62"/>
    </location>
</feature>
<evidence type="ECO:0000313" key="3">
    <source>
        <dbReference type="EMBL" id="CAB4168287.1"/>
    </source>
</evidence>
<dbReference type="EMBL" id="LR796822">
    <property type="protein sequence ID" value="CAB4168287.1"/>
    <property type="molecule type" value="Genomic_DNA"/>
</dbReference>
<dbReference type="GO" id="GO:0004519">
    <property type="term" value="F:endonuclease activity"/>
    <property type="evidence" value="ECO:0007669"/>
    <property type="project" value="InterPro"/>
</dbReference>
<dbReference type="EMBL" id="LR797007">
    <property type="protein sequence ID" value="CAB4180923.1"/>
    <property type="molecule type" value="Genomic_DNA"/>
</dbReference>
<evidence type="ECO:0000313" key="7">
    <source>
        <dbReference type="EMBL" id="CAB4222926.1"/>
    </source>
</evidence>
<dbReference type="GO" id="GO:0003676">
    <property type="term" value="F:nucleic acid binding"/>
    <property type="evidence" value="ECO:0007669"/>
    <property type="project" value="InterPro"/>
</dbReference>
<dbReference type="EMBL" id="LR796993">
    <property type="protein sequence ID" value="CAB4180164.1"/>
    <property type="molecule type" value="Genomic_DNA"/>
</dbReference>
<dbReference type="EMBL" id="LR797526">
    <property type="protein sequence ID" value="CAB4222926.1"/>
    <property type="molecule type" value="Genomic_DNA"/>
</dbReference>
<dbReference type="InterPro" id="IPR002711">
    <property type="entry name" value="HNH"/>
</dbReference>
<dbReference type="InterPro" id="IPR052892">
    <property type="entry name" value="NA-targeting_endonuclease"/>
</dbReference>
<evidence type="ECO:0000313" key="4">
    <source>
        <dbReference type="EMBL" id="CAB4180164.1"/>
    </source>
</evidence>
<name>A0A6J5QKL0_9CAUD</name>
<proteinExistence type="predicted"/>
<evidence type="ECO:0000256" key="1">
    <source>
        <dbReference type="SAM" id="MobiDB-lite"/>
    </source>
</evidence>
<evidence type="ECO:0000313" key="5">
    <source>
        <dbReference type="EMBL" id="CAB4180923.1"/>
    </source>
</evidence>
<dbReference type="PANTHER" id="PTHR33877">
    <property type="entry name" value="SLL1193 PROTEIN"/>
    <property type="match status" value="1"/>
</dbReference>
<evidence type="ECO:0000313" key="6">
    <source>
        <dbReference type="EMBL" id="CAB4194788.1"/>
    </source>
</evidence>
<organism evidence="4">
    <name type="scientific">uncultured Caudovirales phage</name>
    <dbReference type="NCBI Taxonomy" id="2100421"/>
    <lineage>
        <taxon>Viruses</taxon>
        <taxon>Duplodnaviria</taxon>
        <taxon>Heunggongvirae</taxon>
        <taxon>Uroviricota</taxon>
        <taxon>Caudoviricetes</taxon>
        <taxon>Peduoviridae</taxon>
        <taxon>Maltschvirus</taxon>
        <taxon>Maltschvirus maltsch</taxon>
    </lineage>
</organism>
<evidence type="ECO:0000259" key="2">
    <source>
        <dbReference type="SMART" id="SM00507"/>
    </source>
</evidence>
<dbReference type="GO" id="GO:0008270">
    <property type="term" value="F:zinc ion binding"/>
    <property type="evidence" value="ECO:0007669"/>
    <property type="project" value="InterPro"/>
</dbReference>
<accession>A0A6J5QKL0</accession>
<gene>
    <name evidence="4" type="ORF">UFOVP1050_13</name>
    <name evidence="5" type="ORF">UFOVP1059_7</name>
    <name evidence="6" type="ORF">UFOVP1274_2</name>
    <name evidence="7" type="ORF">UFOVP1662_14</name>
    <name evidence="3" type="ORF">UFOVP883_15</name>
</gene>
<dbReference type="CDD" id="cd00085">
    <property type="entry name" value="HNHc"/>
    <property type="match status" value="1"/>
</dbReference>
<dbReference type="InterPro" id="IPR003615">
    <property type="entry name" value="HNH_nuc"/>
</dbReference>
<dbReference type="Gene3D" id="1.10.30.50">
    <property type="match status" value="1"/>
</dbReference>
<reference evidence="4" key="1">
    <citation type="submission" date="2020-05" db="EMBL/GenBank/DDBJ databases">
        <authorList>
            <person name="Chiriac C."/>
            <person name="Salcher M."/>
            <person name="Ghai R."/>
            <person name="Kavagutti S V."/>
        </authorList>
    </citation>
    <scope>NUCLEOTIDE SEQUENCE</scope>
</reference>
<sequence length="95" mass="10724">MSSIHTRRWRKLRQDVFKEYGEACAYCGYQDSVMTIDHIIPRSRGGLDILENLLPACRKCNYSKSNKIGGFFEGAGTPPTLHELNPPKNVSVSHD</sequence>
<dbReference type="Pfam" id="PF01844">
    <property type="entry name" value="HNH"/>
    <property type="match status" value="1"/>
</dbReference>
<dbReference type="EMBL" id="LR797225">
    <property type="protein sequence ID" value="CAB4194788.1"/>
    <property type="molecule type" value="Genomic_DNA"/>
</dbReference>
<dbReference type="PANTHER" id="PTHR33877:SF2">
    <property type="entry name" value="OS07G0170200 PROTEIN"/>
    <property type="match status" value="1"/>
</dbReference>